<organism evidence="1 2">
    <name type="scientific">Mycolicibacter terrae</name>
    <dbReference type="NCBI Taxonomy" id="1788"/>
    <lineage>
        <taxon>Bacteria</taxon>
        <taxon>Bacillati</taxon>
        <taxon>Actinomycetota</taxon>
        <taxon>Actinomycetes</taxon>
        <taxon>Mycobacteriales</taxon>
        <taxon>Mycobacteriaceae</taxon>
        <taxon>Mycolicibacter</taxon>
    </lineage>
</organism>
<keyword evidence="2" id="KW-1185">Reference proteome</keyword>
<comment type="caution">
    <text evidence="1">The sequence shown here is derived from an EMBL/GenBank/DDBJ whole genome shotgun (WGS) entry which is preliminary data.</text>
</comment>
<accession>A0ACD2EID8</accession>
<evidence type="ECO:0000313" key="2">
    <source>
        <dbReference type="Proteomes" id="UP000268891"/>
    </source>
</evidence>
<dbReference type="EMBL" id="RRZR01000059">
    <property type="protein sequence ID" value="RRR41073.1"/>
    <property type="molecule type" value="Genomic_DNA"/>
</dbReference>
<dbReference type="Proteomes" id="UP000268891">
    <property type="component" value="Unassembled WGS sequence"/>
</dbReference>
<proteinExistence type="predicted"/>
<reference evidence="1" key="1">
    <citation type="submission" date="2018-11" db="EMBL/GenBank/DDBJ databases">
        <authorList>
            <person name="Sattar A."/>
            <person name="Zunita Z."/>
            <person name="Jalila A."/>
            <person name="Saleha A.A."/>
        </authorList>
    </citation>
    <scope>NUCLEOTIDE SEQUENCE</scope>
    <source>
        <strain evidence="1">F12-74</strain>
    </source>
</reference>
<sequence>MPFGLTSWQVSDVPQMRNVNYLAGNSRNDVVAPPLRDQPRGGIAVLEKSAGSKFAGRLTAGGGTHTGGTAKTVAAGAFQPALANQPTGRLRWSAKKITELHKRSIDCLSGFQNPACGADSQKITRQISDDIAGERPDRRSDWR</sequence>
<evidence type="ECO:0000313" key="1">
    <source>
        <dbReference type="EMBL" id="RRR41073.1"/>
    </source>
</evidence>
<gene>
    <name evidence="1" type="ORF">EHH44_19370</name>
</gene>
<protein>
    <submittedName>
        <fullName evidence="1">Uncharacterized protein</fullName>
    </submittedName>
</protein>
<name>A0ACD2EID8_9MYCO</name>